<evidence type="ECO:0000259" key="3">
    <source>
        <dbReference type="PROSITE" id="PS50234"/>
    </source>
</evidence>
<dbReference type="Gene3D" id="3.40.50.410">
    <property type="entry name" value="von Willebrand factor, type A domain"/>
    <property type="match status" value="1"/>
</dbReference>
<reference evidence="5 6" key="1">
    <citation type="journal article" date="2024" name="Microbiology">
        <title>Methylomarinum rosea sp. nov., a novel halophilic methanotrophic bacterium from the hypersaline Lake Elton.</title>
        <authorList>
            <person name="Suleimanov R.Z."/>
            <person name="Oshkin I.Y."/>
            <person name="Danilova O.V."/>
            <person name="Suzina N.E."/>
            <person name="Dedysh S.N."/>
        </authorList>
    </citation>
    <scope>NUCLEOTIDE SEQUENCE [LARGE SCALE GENOMIC DNA]</scope>
    <source>
        <strain evidence="5 6">Ch1-1</strain>
    </source>
</reference>
<gene>
    <name evidence="5" type="ORF">Q9L42_003675</name>
</gene>
<evidence type="ECO:0000313" key="5">
    <source>
        <dbReference type="EMBL" id="XBS21233.1"/>
    </source>
</evidence>
<dbReference type="SMART" id="SM00609">
    <property type="entry name" value="VIT"/>
    <property type="match status" value="1"/>
</dbReference>
<dbReference type="RefSeq" id="WP_349431944.1">
    <property type="nucleotide sequence ID" value="NZ_CP157743.1"/>
</dbReference>
<keyword evidence="1" id="KW-1133">Transmembrane helix</keyword>
<evidence type="ECO:0000259" key="4">
    <source>
        <dbReference type="PROSITE" id="PS51468"/>
    </source>
</evidence>
<dbReference type="Proteomes" id="UP001225378">
    <property type="component" value="Chromosome"/>
</dbReference>
<dbReference type="InterPro" id="IPR036465">
    <property type="entry name" value="vWFA_dom_sf"/>
</dbReference>
<accession>A0AAU7NW89</accession>
<dbReference type="PANTHER" id="PTHR45737">
    <property type="entry name" value="VON WILLEBRAND FACTOR A DOMAIN-CONTAINING PROTEIN 5A"/>
    <property type="match status" value="1"/>
</dbReference>
<proteinExistence type="predicted"/>
<dbReference type="InterPro" id="IPR002035">
    <property type="entry name" value="VWF_A"/>
</dbReference>
<dbReference type="Pfam" id="PF13768">
    <property type="entry name" value="VWA_3"/>
    <property type="match status" value="1"/>
</dbReference>
<dbReference type="SUPFAM" id="SSF53300">
    <property type="entry name" value="vWA-like"/>
    <property type="match status" value="1"/>
</dbReference>
<feature type="chain" id="PRO_5043347046" evidence="2">
    <location>
        <begin position="27"/>
        <end position="671"/>
    </location>
</feature>
<evidence type="ECO:0000313" key="6">
    <source>
        <dbReference type="Proteomes" id="UP001225378"/>
    </source>
</evidence>
<keyword evidence="2" id="KW-0732">Signal</keyword>
<evidence type="ECO:0000256" key="1">
    <source>
        <dbReference type="SAM" id="Phobius"/>
    </source>
</evidence>
<dbReference type="PROSITE" id="PS50234">
    <property type="entry name" value="VWFA"/>
    <property type="match status" value="1"/>
</dbReference>
<organism evidence="5 6">
    <name type="scientific">Methylomarinum roseum</name>
    <dbReference type="NCBI Taxonomy" id="3067653"/>
    <lineage>
        <taxon>Bacteria</taxon>
        <taxon>Pseudomonadati</taxon>
        <taxon>Pseudomonadota</taxon>
        <taxon>Gammaproteobacteria</taxon>
        <taxon>Methylococcales</taxon>
        <taxon>Methylococcaceae</taxon>
        <taxon>Methylomarinum</taxon>
    </lineage>
</organism>
<evidence type="ECO:0000256" key="2">
    <source>
        <dbReference type="SAM" id="SignalP"/>
    </source>
</evidence>
<dbReference type="KEGG" id="mech:Q9L42_003675"/>
<dbReference type="PROSITE" id="PS51468">
    <property type="entry name" value="VIT"/>
    <property type="match status" value="1"/>
</dbReference>
<feature type="transmembrane region" description="Helical" evidence="1">
    <location>
        <begin position="646"/>
        <end position="662"/>
    </location>
</feature>
<dbReference type="EMBL" id="CP157743">
    <property type="protein sequence ID" value="XBS21233.1"/>
    <property type="molecule type" value="Genomic_DNA"/>
</dbReference>
<keyword evidence="6" id="KW-1185">Reference proteome</keyword>
<feature type="domain" description="VWFA" evidence="3">
    <location>
        <begin position="310"/>
        <end position="480"/>
    </location>
</feature>
<keyword evidence="1" id="KW-0812">Transmembrane</keyword>
<dbReference type="InterPro" id="IPR013694">
    <property type="entry name" value="VIT"/>
</dbReference>
<dbReference type="PANTHER" id="PTHR45737:SF6">
    <property type="entry name" value="VON WILLEBRAND FACTOR A DOMAIN-CONTAINING PROTEIN 5A"/>
    <property type="match status" value="1"/>
</dbReference>
<protein>
    <submittedName>
        <fullName evidence="5">VIT domain-containing protein</fullName>
    </submittedName>
</protein>
<feature type="domain" description="VIT" evidence="4">
    <location>
        <begin position="38"/>
        <end position="166"/>
    </location>
</feature>
<name>A0AAU7NW89_9GAMM</name>
<sequence>MIRIDANPWRLLALFTLLLLAGVAAANELENDKTLSPYFQIVGDGEEGGETLPLQETSAQVDIAGVIADVKIRQVYQNRGNSPIEAIYVFPGSTRAAVYAMTMTVGERKIVAKIKERQAAKVEYRQAKQAGKRASLLEQQRPNVFQMNVANIMPGDRIVVELAYTEMIVPEQGVYEFVYPAVVGPRYSELPSAGADDHDFWIANPYLQQEEKPPYAFDIKVSLAAGLPIQAVMSPSHDVDVAYGQQGSAAIRLKKAGADNGNRDYVLRYQLRGKEIATGLLLHEGEDENFFLLLSQPPERVANAAIPPREYIFVVDVSGSMHGFPLNISKKLMVELLTRLRPSDRFNILFFSGGSSLLAESPLPATESNIEKAVSMMESQRGGGGTRLLPALQRAMAQPAKSGVSRSFVVVTDGYISVETDVFDYVRDNLNNANFFAFGIGSSVNRFLIEGLARSGRGEPFVITKLEEALPIAQRFRSYIQTPVLTDIAIDFDGFDVYDVEPQQMNDLFAERPLVVFGKWRGKAEGNINIAGRRGDGDYFRSVNVADAEAGAHNGALRYLWARQRIAELGDYQKLRSDSERKAEITTLGLTYNLLTAYTSFIAIDEVVVNSSGENRTVKQPLPLPKGVSNLAVGGGIVPTTPEPEIISLLAVLMVIASIAWLKRRRKSLAV</sequence>
<dbReference type="AlphaFoldDB" id="A0AAU7NW89"/>
<keyword evidence="1" id="KW-0472">Membrane</keyword>
<dbReference type="Pfam" id="PF08487">
    <property type="entry name" value="VIT"/>
    <property type="match status" value="1"/>
</dbReference>
<feature type="signal peptide" evidence="2">
    <location>
        <begin position="1"/>
        <end position="26"/>
    </location>
</feature>
<dbReference type="SMART" id="SM00327">
    <property type="entry name" value="VWA"/>
    <property type="match status" value="1"/>
</dbReference>